<feature type="region of interest" description="Disordered" evidence="5">
    <location>
        <begin position="337"/>
        <end position="434"/>
    </location>
</feature>
<dbReference type="InterPro" id="IPR052989">
    <property type="entry name" value="Mg-chelatase_DI-like"/>
</dbReference>
<evidence type="ECO:0000256" key="1">
    <source>
        <dbReference type="ARBA" id="ARBA00005799"/>
    </source>
</evidence>
<dbReference type="Proteomes" id="UP000076976">
    <property type="component" value="Unassembled WGS sequence"/>
</dbReference>
<dbReference type="InterPro" id="IPR041628">
    <property type="entry name" value="ChlI/MoxR_AAA_lid"/>
</dbReference>
<evidence type="ECO:0000313" key="7">
    <source>
        <dbReference type="EMBL" id="OAB86749.1"/>
    </source>
</evidence>
<evidence type="ECO:0000256" key="2">
    <source>
        <dbReference type="ARBA" id="ARBA00022741"/>
    </source>
</evidence>
<dbReference type="InterPro" id="IPR000523">
    <property type="entry name" value="Mg_chelatse_chII-like_cat_dom"/>
</dbReference>
<evidence type="ECO:0000256" key="3">
    <source>
        <dbReference type="ARBA" id="ARBA00022840"/>
    </source>
</evidence>
<evidence type="ECO:0000313" key="8">
    <source>
        <dbReference type="Proteomes" id="UP000076976"/>
    </source>
</evidence>
<dbReference type="Pfam" id="PF17863">
    <property type="entry name" value="AAA_lid_2"/>
    <property type="match status" value="1"/>
</dbReference>
<dbReference type="STRING" id="262209.AWH69_09890"/>
<dbReference type="EMBL" id="LQZG01000003">
    <property type="protein sequence ID" value="OAB86749.1"/>
    <property type="molecule type" value="Genomic_DNA"/>
</dbReference>
<gene>
    <name evidence="7" type="ORF">AWH69_09890</name>
</gene>
<reference evidence="7 8" key="1">
    <citation type="submission" date="2016-01" db="EMBL/GenBank/DDBJ databases">
        <title>Janibacter melonis strain CD11_4 genome sequencing and assembly.</title>
        <authorList>
            <person name="Nair G.R."/>
            <person name="Kaur G."/>
            <person name="Chander A.M."/>
            <person name="Mayilraj S."/>
        </authorList>
    </citation>
    <scope>NUCLEOTIDE SEQUENCE [LARGE SCALE GENOMIC DNA]</scope>
    <source>
        <strain evidence="7 8">CD11-4</strain>
    </source>
</reference>
<name>A0A176QAN6_9MICO</name>
<dbReference type="SMART" id="SM00382">
    <property type="entry name" value="AAA"/>
    <property type="match status" value="1"/>
</dbReference>
<comment type="similarity">
    <text evidence="1">Belongs to the Mg-chelatase subunits D/I family.</text>
</comment>
<protein>
    <recommendedName>
        <fullName evidence="4">Mg-protoporphyrin IX chelatase</fullName>
    </recommendedName>
</protein>
<dbReference type="InterPro" id="IPR041702">
    <property type="entry name" value="BchD/ChlD_VWA"/>
</dbReference>
<dbReference type="Pfam" id="PF13519">
    <property type="entry name" value="VWA_2"/>
    <property type="match status" value="1"/>
</dbReference>
<dbReference type="AlphaFoldDB" id="A0A176QAN6"/>
<dbReference type="InterPro" id="IPR003593">
    <property type="entry name" value="AAA+_ATPase"/>
</dbReference>
<dbReference type="InterPro" id="IPR002035">
    <property type="entry name" value="VWF_A"/>
</dbReference>
<feature type="region of interest" description="Disordered" evidence="5">
    <location>
        <begin position="490"/>
        <end position="509"/>
    </location>
</feature>
<accession>A0A176QAN6</accession>
<feature type="compositionally biased region" description="Low complexity" evidence="5">
    <location>
        <begin position="490"/>
        <end position="503"/>
    </location>
</feature>
<evidence type="ECO:0000256" key="5">
    <source>
        <dbReference type="SAM" id="MobiDB-lite"/>
    </source>
</evidence>
<evidence type="ECO:0000256" key="4">
    <source>
        <dbReference type="ARBA" id="ARBA00030759"/>
    </source>
</evidence>
<dbReference type="PANTHER" id="PTHR35023:SF1">
    <property type="entry name" value="MG-PROTOPORPHYRIN IX CHELATASE"/>
    <property type="match status" value="1"/>
</dbReference>
<dbReference type="SUPFAM" id="SSF53300">
    <property type="entry name" value="vWA-like"/>
    <property type="match status" value="1"/>
</dbReference>
<feature type="domain" description="VWFA" evidence="6">
    <location>
        <begin position="520"/>
        <end position="640"/>
    </location>
</feature>
<keyword evidence="8" id="KW-1185">Reference proteome</keyword>
<dbReference type="InterPro" id="IPR027417">
    <property type="entry name" value="P-loop_NTPase"/>
</dbReference>
<keyword evidence="3" id="KW-0067">ATP-binding</keyword>
<dbReference type="Gene3D" id="3.40.50.300">
    <property type="entry name" value="P-loop containing nucleotide triphosphate hydrolases"/>
    <property type="match status" value="1"/>
</dbReference>
<evidence type="ECO:0000259" key="6">
    <source>
        <dbReference type="PROSITE" id="PS50234"/>
    </source>
</evidence>
<feature type="region of interest" description="Disordered" evidence="5">
    <location>
        <begin position="446"/>
        <end position="481"/>
    </location>
</feature>
<dbReference type="InterPro" id="IPR036465">
    <property type="entry name" value="vWFA_dom_sf"/>
</dbReference>
<dbReference type="PANTHER" id="PTHR35023">
    <property type="entry name" value="CHELATASE-RELATED"/>
    <property type="match status" value="1"/>
</dbReference>
<dbReference type="CDD" id="cd01451">
    <property type="entry name" value="vWA_Magnesium_chelatase"/>
    <property type="match status" value="1"/>
</dbReference>
<keyword evidence="2" id="KW-0547">Nucleotide-binding</keyword>
<feature type="compositionally biased region" description="Basic and acidic residues" evidence="5">
    <location>
        <begin position="359"/>
        <end position="372"/>
    </location>
</feature>
<dbReference type="Gene3D" id="1.10.8.80">
    <property type="entry name" value="Magnesium chelatase subunit I, C-Terminal domain"/>
    <property type="match status" value="1"/>
</dbReference>
<comment type="caution">
    <text evidence="7">The sequence shown here is derived from an EMBL/GenBank/DDBJ whole genome shotgun (WGS) entry which is preliminary data.</text>
</comment>
<sequence>MTALGQRTPTYPFTALVGADELTTALLLSAISPEIGGVLVRGEKGTAKSTAVRALAAVLPEQHVALGCRFGCDPDRAEDCPDGPHDGPGTTRPARLVELPVGATEDRVVGSLDLRRALGEGEAAYQPGLLAEAHRGILYVDEVNLLHDHLVDVLLDAAAMGRNTVERDGVSISHPARITLVGTMNPEEGELRPQLLDRFGLTVHVAASRDPRERAEVVRRRLAADADPVGFAAGYERSEVELTERIAAARAGVREVVLDERTLRTVARVCAGFDVDGLRADIVTARTAVAHAAWQGRTHVTREDVRAAALLALPHRRRRSPFDAPGLDEDLLDRLLDEEPEDDPPGGDEPEDGPDEQPDGGRPDEQQRDGDGRTTGGPPPTPDGSDDTPPSGRADSPPEPSAEDHGAQDPDDPSDAQAAPPAGGAAAPVGTASAQAPYRARRLELAGVGSGPSGRRSPALTPRGRVVGTHPAGQEPAGAPVHVTATLRASAARRAARTGPARVTGDDLRHAVTRGREANLVLLAVDASGSMAARRRMGEVKTAVLSLLLDAYQRRDRVGLVTFRGAQTEVALPPTSSVDAAAARLAQLPHGGRTPLAEGLTQVARVVAREQVRDRHQRALVVVVTDGRATAGADALARARVVADGWSRAVPTAQTVVVDCESGRFRMGLAADLARRMGAEHIALEQVAASGLVEIVTDRTGTARNGRSAA</sequence>
<dbReference type="CDD" id="cd00009">
    <property type="entry name" value="AAA"/>
    <property type="match status" value="1"/>
</dbReference>
<proteinExistence type="inferred from homology"/>
<feature type="compositionally biased region" description="Acidic residues" evidence="5">
    <location>
        <begin position="338"/>
        <end position="358"/>
    </location>
</feature>
<organism evidence="7 8">
    <name type="scientific">Janibacter melonis</name>
    <dbReference type="NCBI Taxonomy" id="262209"/>
    <lineage>
        <taxon>Bacteria</taxon>
        <taxon>Bacillati</taxon>
        <taxon>Actinomycetota</taxon>
        <taxon>Actinomycetes</taxon>
        <taxon>Micrococcales</taxon>
        <taxon>Intrasporangiaceae</taxon>
        <taxon>Janibacter</taxon>
    </lineage>
</organism>
<dbReference type="SUPFAM" id="SSF52540">
    <property type="entry name" value="P-loop containing nucleoside triphosphate hydrolases"/>
    <property type="match status" value="1"/>
</dbReference>
<dbReference type="GO" id="GO:0005524">
    <property type="term" value="F:ATP binding"/>
    <property type="evidence" value="ECO:0007669"/>
    <property type="project" value="UniProtKB-KW"/>
</dbReference>
<dbReference type="SMART" id="SM00327">
    <property type="entry name" value="VWA"/>
    <property type="match status" value="1"/>
</dbReference>
<dbReference type="Gene3D" id="3.40.50.410">
    <property type="entry name" value="von Willebrand factor, type A domain"/>
    <property type="match status" value="1"/>
</dbReference>
<dbReference type="PROSITE" id="PS50234">
    <property type="entry name" value="VWFA"/>
    <property type="match status" value="1"/>
</dbReference>
<dbReference type="Pfam" id="PF01078">
    <property type="entry name" value="Mg_chelatase"/>
    <property type="match status" value="1"/>
</dbReference>
<feature type="compositionally biased region" description="Low complexity" evidence="5">
    <location>
        <begin position="415"/>
        <end position="434"/>
    </location>
</feature>